<gene>
    <name evidence="3" type="ORF">TIFTF001_024370</name>
</gene>
<feature type="domain" description="DUF1985" evidence="2">
    <location>
        <begin position="135"/>
        <end position="186"/>
    </location>
</feature>
<dbReference type="PANTHER" id="PTHR48449">
    <property type="entry name" value="DUF1985 DOMAIN-CONTAINING PROTEIN"/>
    <property type="match status" value="1"/>
</dbReference>
<dbReference type="PANTHER" id="PTHR48449:SF1">
    <property type="entry name" value="DUF1985 DOMAIN-CONTAINING PROTEIN"/>
    <property type="match status" value="1"/>
</dbReference>
<comment type="caution">
    <text evidence="3">The sequence shown here is derived from an EMBL/GenBank/DDBJ whole genome shotgun (WGS) entry which is preliminary data.</text>
</comment>
<name>A0AA88B0N2_FICCA</name>
<accession>A0AA88B0N2</accession>
<evidence type="ECO:0000313" key="4">
    <source>
        <dbReference type="Proteomes" id="UP001187192"/>
    </source>
</evidence>
<dbReference type="Proteomes" id="UP001187192">
    <property type="component" value="Unassembled WGS sequence"/>
</dbReference>
<feature type="compositionally biased region" description="Polar residues" evidence="1">
    <location>
        <begin position="368"/>
        <end position="379"/>
    </location>
</feature>
<keyword evidence="4" id="KW-1185">Reference proteome</keyword>
<feature type="region of interest" description="Disordered" evidence="1">
    <location>
        <begin position="359"/>
        <end position="390"/>
    </location>
</feature>
<protein>
    <recommendedName>
        <fullName evidence="2">DUF1985 domain-containing protein</fullName>
    </recommendedName>
</protein>
<proteinExistence type="predicted"/>
<dbReference type="Pfam" id="PF09331">
    <property type="entry name" value="DUF1985"/>
    <property type="match status" value="1"/>
</dbReference>
<dbReference type="InterPro" id="IPR015410">
    <property type="entry name" value="DUF1985"/>
</dbReference>
<sequence length="390" mass="44114">MSESCLPSSPPLMLLSASSSQPTTTPLSSSPPGFGRNAREKSIENTEDSREDKGDEVDAEETNGITKNSSDEEVDEEDHGISRMILTSELQELPLLILSEYFSVKVIVRSKMAILEDIQIWLTEEDKTVFRSYPQLVCQKDHEVWFLIEGKPLRFPLNEFVLISGLYTGGGPSESEIKAQEDKNDKKVVKPSWLQYANDLNFFTQYPWGNVCYNQTLKYIKTDLVSKFNKSSSAYNFYGCPRIFQNVQNPIGTSFDPCLEAMRSAEFTVCPTLNPSSKEMQREYYLRMERRKDCSDDVIDGLTNLLKEDVILCSAADSDERNDELRSSHISRDPATHSRSFPVSFTHEQMIRSSTPVVCHRQHPMPTSPTSLDPATASRSFPAIPTHEHI</sequence>
<feature type="compositionally biased region" description="Low complexity" evidence="1">
    <location>
        <begin position="1"/>
        <end position="32"/>
    </location>
</feature>
<evidence type="ECO:0000256" key="1">
    <source>
        <dbReference type="SAM" id="MobiDB-lite"/>
    </source>
</evidence>
<evidence type="ECO:0000259" key="2">
    <source>
        <dbReference type="Pfam" id="PF09331"/>
    </source>
</evidence>
<reference evidence="3" key="1">
    <citation type="submission" date="2023-07" db="EMBL/GenBank/DDBJ databases">
        <title>draft genome sequence of fig (Ficus carica).</title>
        <authorList>
            <person name="Takahashi T."/>
            <person name="Nishimura K."/>
        </authorList>
    </citation>
    <scope>NUCLEOTIDE SEQUENCE</scope>
</reference>
<feature type="region of interest" description="Disordered" evidence="1">
    <location>
        <begin position="1"/>
        <end position="77"/>
    </location>
</feature>
<dbReference type="AlphaFoldDB" id="A0AA88B0N2"/>
<evidence type="ECO:0000313" key="3">
    <source>
        <dbReference type="EMBL" id="GMN55251.1"/>
    </source>
</evidence>
<feature type="compositionally biased region" description="Basic and acidic residues" evidence="1">
    <location>
        <begin position="37"/>
        <end position="53"/>
    </location>
</feature>
<dbReference type="EMBL" id="BTGU01000056">
    <property type="protein sequence ID" value="GMN55251.1"/>
    <property type="molecule type" value="Genomic_DNA"/>
</dbReference>
<organism evidence="3 4">
    <name type="scientific">Ficus carica</name>
    <name type="common">Common fig</name>
    <dbReference type="NCBI Taxonomy" id="3494"/>
    <lineage>
        <taxon>Eukaryota</taxon>
        <taxon>Viridiplantae</taxon>
        <taxon>Streptophyta</taxon>
        <taxon>Embryophyta</taxon>
        <taxon>Tracheophyta</taxon>
        <taxon>Spermatophyta</taxon>
        <taxon>Magnoliopsida</taxon>
        <taxon>eudicotyledons</taxon>
        <taxon>Gunneridae</taxon>
        <taxon>Pentapetalae</taxon>
        <taxon>rosids</taxon>
        <taxon>fabids</taxon>
        <taxon>Rosales</taxon>
        <taxon>Moraceae</taxon>
        <taxon>Ficeae</taxon>
        <taxon>Ficus</taxon>
    </lineage>
</organism>